<comment type="caution">
    <text evidence="2">The sequence shown here is derived from an EMBL/GenBank/DDBJ whole genome shotgun (WGS) entry which is preliminary data.</text>
</comment>
<protein>
    <submittedName>
        <fullName evidence="2">Uncharacterized protein</fullName>
    </submittedName>
</protein>
<keyword evidence="1" id="KW-0732">Signal</keyword>
<keyword evidence="3" id="KW-1185">Reference proteome</keyword>
<gene>
    <name evidence="2" type="ORF">X927_07550</name>
</gene>
<dbReference type="EMBL" id="AZRN01000032">
    <property type="protein sequence ID" value="PNR98841.1"/>
    <property type="molecule type" value="Genomic_DNA"/>
</dbReference>
<dbReference type="AlphaFoldDB" id="A0A2K1P7T0"/>
<evidence type="ECO:0000313" key="3">
    <source>
        <dbReference type="Proteomes" id="UP000236604"/>
    </source>
</evidence>
<feature type="chain" id="PRO_5014423590" evidence="1">
    <location>
        <begin position="22"/>
        <end position="69"/>
    </location>
</feature>
<dbReference type="RefSeq" id="WP_103077427.1">
    <property type="nucleotide sequence ID" value="NZ_AZRN01000032.1"/>
</dbReference>
<evidence type="ECO:0000256" key="1">
    <source>
        <dbReference type="SAM" id="SignalP"/>
    </source>
</evidence>
<feature type="signal peptide" evidence="1">
    <location>
        <begin position="1"/>
        <end position="21"/>
    </location>
</feature>
<organism evidence="2 3">
    <name type="scientific">Petrotoga mexicana DSM 14811</name>
    <dbReference type="NCBI Taxonomy" id="1122954"/>
    <lineage>
        <taxon>Bacteria</taxon>
        <taxon>Thermotogati</taxon>
        <taxon>Thermotogota</taxon>
        <taxon>Thermotogae</taxon>
        <taxon>Petrotogales</taxon>
        <taxon>Petrotogaceae</taxon>
        <taxon>Petrotoga</taxon>
    </lineage>
</organism>
<evidence type="ECO:0000313" key="2">
    <source>
        <dbReference type="EMBL" id="PNR98841.1"/>
    </source>
</evidence>
<accession>A0A2K1P7T0</accession>
<dbReference type="Proteomes" id="UP000236604">
    <property type="component" value="Unassembled WGS sequence"/>
</dbReference>
<sequence>MRKVATFLLVTFVLISAFALAEKGPMPDKVYFDVRMQQDVAIQDVVIDNSNILCHWGGNSVLTGECPYC</sequence>
<name>A0A2K1P7T0_9BACT</name>
<reference evidence="2 3" key="1">
    <citation type="submission" date="2013-12" db="EMBL/GenBank/DDBJ databases">
        <title>Comparative genomics of Petrotoga isolates.</title>
        <authorList>
            <person name="Nesbo C.L."/>
            <person name="Charchuk R."/>
            <person name="Chow K."/>
        </authorList>
    </citation>
    <scope>NUCLEOTIDE SEQUENCE [LARGE SCALE GENOMIC DNA]</scope>
    <source>
        <strain evidence="2 3">DSM 14811</strain>
    </source>
</reference>
<proteinExistence type="predicted"/>